<dbReference type="EMBL" id="FNQC01000046">
    <property type="protein sequence ID" value="SDZ59558.1"/>
    <property type="molecule type" value="Genomic_DNA"/>
</dbReference>
<dbReference type="Proteomes" id="UP000199663">
    <property type="component" value="Unassembled WGS sequence"/>
</dbReference>
<feature type="domain" description="Diphthamide synthase" evidence="1">
    <location>
        <begin position="14"/>
        <end position="217"/>
    </location>
</feature>
<keyword evidence="3" id="KW-1185">Reference proteome</keyword>
<name>A0A1H3UAY3_9BACT</name>
<gene>
    <name evidence="2" type="ORF">SAMN05444412_1462</name>
</gene>
<evidence type="ECO:0000313" key="3">
    <source>
        <dbReference type="Proteomes" id="UP000199663"/>
    </source>
</evidence>
<accession>A0A1H3UAY3</accession>
<dbReference type="SUPFAM" id="SSF52402">
    <property type="entry name" value="Adenine nucleotide alpha hydrolases-like"/>
    <property type="match status" value="1"/>
</dbReference>
<organism evidence="2 3">
    <name type="scientific">Rhodonellum ikkaensis</name>
    <dbReference type="NCBI Taxonomy" id="336829"/>
    <lineage>
        <taxon>Bacteria</taxon>
        <taxon>Pseudomonadati</taxon>
        <taxon>Bacteroidota</taxon>
        <taxon>Cytophagia</taxon>
        <taxon>Cytophagales</taxon>
        <taxon>Cytophagaceae</taxon>
        <taxon>Rhodonellum</taxon>
    </lineage>
</organism>
<proteinExistence type="predicted"/>
<evidence type="ECO:0000313" key="2">
    <source>
        <dbReference type="EMBL" id="SDZ59558.1"/>
    </source>
</evidence>
<reference evidence="2 3" key="1">
    <citation type="submission" date="2016-10" db="EMBL/GenBank/DDBJ databases">
        <authorList>
            <person name="Varghese N."/>
            <person name="Submissions S."/>
        </authorList>
    </citation>
    <scope>NUCLEOTIDE SEQUENCE [LARGE SCALE GENOMIC DNA]</scope>
    <source>
        <strain evidence="2 3">DSM 17997</strain>
    </source>
</reference>
<protein>
    <submittedName>
        <fullName evidence="2">MJ0570-related uncharacterized domain-containing protein</fullName>
    </submittedName>
</protein>
<dbReference type="CDD" id="cd01994">
    <property type="entry name" value="AANH_PF0828-like"/>
    <property type="match status" value="1"/>
</dbReference>
<dbReference type="InterPro" id="IPR002761">
    <property type="entry name" value="Diphthami_syn_dom"/>
</dbReference>
<sequence>MGIDSLNKSKLKISLSWSGGKDSAYALWKLQQDPDYTVSRLHTTFGETSKRVGMHGIHESLIEKQAEAIGLPLDKIYYPASGDNQAYEKAMDAYLDKLESEAIYHIAYGDIFLEDLKKYRENQLATRGFEGVFPLWGKDTEVLAEEFINSGFKTLICAADADKIDKAWVGKVFDRDFLTGLTQNIDPCGENGEFHTFCYEGPIFSDSMPVVLKEKISNTYKFENENGIKVEKKYWFQEIALKTT</sequence>
<dbReference type="Gene3D" id="3.90.1490.10">
    <property type="entry name" value="putative n-type atp pyrophosphatase, domain 2"/>
    <property type="match status" value="1"/>
</dbReference>
<dbReference type="Pfam" id="PF01902">
    <property type="entry name" value="Diphthami_syn_2"/>
    <property type="match status" value="1"/>
</dbReference>
<dbReference type="NCBIfam" id="TIGR00290">
    <property type="entry name" value="MJ0570_dom"/>
    <property type="match status" value="1"/>
</dbReference>
<dbReference type="InterPro" id="IPR014729">
    <property type="entry name" value="Rossmann-like_a/b/a_fold"/>
</dbReference>
<evidence type="ECO:0000259" key="1">
    <source>
        <dbReference type="Pfam" id="PF01902"/>
    </source>
</evidence>
<dbReference type="Gene3D" id="3.40.50.620">
    <property type="entry name" value="HUPs"/>
    <property type="match status" value="1"/>
</dbReference>
<comment type="caution">
    <text evidence="2">The sequence shown here is derived from an EMBL/GenBank/DDBJ whole genome shotgun (WGS) entry which is preliminary data.</text>
</comment>